<name>A0ACC0X2Q1_9ROSI</name>
<organism evidence="1 2">
    <name type="scientific">Pistacia integerrima</name>
    <dbReference type="NCBI Taxonomy" id="434235"/>
    <lineage>
        <taxon>Eukaryota</taxon>
        <taxon>Viridiplantae</taxon>
        <taxon>Streptophyta</taxon>
        <taxon>Embryophyta</taxon>
        <taxon>Tracheophyta</taxon>
        <taxon>Spermatophyta</taxon>
        <taxon>Magnoliopsida</taxon>
        <taxon>eudicotyledons</taxon>
        <taxon>Gunneridae</taxon>
        <taxon>Pentapetalae</taxon>
        <taxon>rosids</taxon>
        <taxon>malvids</taxon>
        <taxon>Sapindales</taxon>
        <taxon>Anacardiaceae</taxon>
        <taxon>Pistacia</taxon>
    </lineage>
</organism>
<comment type="caution">
    <text evidence="1">The sequence shown here is derived from an EMBL/GenBank/DDBJ whole genome shotgun (WGS) entry which is preliminary data.</text>
</comment>
<dbReference type="Proteomes" id="UP001163603">
    <property type="component" value="Chromosome 14"/>
</dbReference>
<dbReference type="EMBL" id="CM047749">
    <property type="protein sequence ID" value="KAJ0009802.1"/>
    <property type="molecule type" value="Genomic_DNA"/>
</dbReference>
<keyword evidence="2" id="KW-1185">Reference proteome</keyword>
<evidence type="ECO:0000313" key="1">
    <source>
        <dbReference type="EMBL" id="KAJ0009802.1"/>
    </source>
</evidence>
<sequence length="590" mass="66335">MSRPIKGQFLKWEHLENVISSMKVSQGIRSSRVKSPESPAKKSLAVSTSFQHDMGSSSKIVPYRYNSRKPRIHSLCRQEEINQTSPVVASEEHFRNSKFQSCSTSLVHDKKIDDLLDFRRSGTSSSRQNNMHLLLHEPSASNNQLPVFVGKKIEKMQNHSGATLFPNWSNPIDATKTGTSFHDFFSVPRIPRSLHDVETMRICTTEGHPKFSETTHHFLITKKTDVNSSKGSEMFKEKMFGKFLSLSPDFGFSGQQGVKLQHLGSTTDSEEKKNIGDIKTSAVCLKNESSADTDTMDMDVFQKNHFSGFYYGTVLFMSGDIYDLPELHLVVVVSSPTNELPLLQPEKNLGGRLPNIELPDINQELPALSSVANSVDDRETSSSKTQSLDAEHLLAHAELPTNSKTGAFPDGHMGSDPSIRWVKRLKLSAPGSFAYGTKSFEMEEASSHEKVNKFVNKIMRCNITSSEPKTGRCFGKQPMALDQTACFLKNRESSFSETVRKTQDVSLSNCWIRRWCHEGAVSRTQNREAVTLCEPRSSKATFDELQKKQFPSIGAMALMGKALNTFQPWNKQQAKQSIGSFWQSWYWNCF</sequence>
<protein>
    <submittedName>
        <fullName evidence="1">Uncharacterized protein</fullName>
    </submittedName>
</protein>
<proteinExistence type="predicted"/>
<gene>
    <name evidence="1" type="ORF">Pint_34705</name>
</gene>
<reference evidence="2" key="1">
    <citation type="journal article" date="2023" name="G3 (Bethesda)">
        <title>Genome assembly and association tests identify interacting loci associated with vigor, precocity, and sex in interspecific pistachio rootstocks.</title>
        <authorList>
            <person name="Palmer W."/>
            <person name="Jacygrad E."/>
            <person name="Sagayaradj S."/>
            <person name="Cavanaugh K."/>
            <person name="Han R."/>
            <person name="Bertier L."/>
            <person name="Beede B."/>
            <person name="Kafkas S."/>
            <person name="Golino D."/>
            <person name="Preece J."/>
            <person name="Michelmore R."/>
        </authorList>
    </citation>
    <scope>NUCLEOTIDE SEQUENCE [LARGE SCALE GENOMIC DNA]</scope>
</reference>
<accession>A0ACC0X2Q1</accession>
<evidence type="ECO:0000313" key="2">
    <source>
        <dbReference type="Proteomes" id="UP001163603"/>
    </source>
</evidence>